<protein>
    <submittedName>
        <fullName evidence="2">NAD-dependent epimerase/dehydratase family protein</fullName>
    </submittedName>
</protein>
<feature type="domain" description="NAD-dependent epimerase/dehydratase" evidence="1">
    <location>
        <begin position="33"/>
        <end position="142"/>
    </location>
</feature>
<accession>A0ABV7MBY6</accession>
<dbReference type="Pfam" id="PF01370">
    <property type="entry name" value="Epimerase"/>
    <property type="match status" value="1"/>
</dbReference>
<name>A0ABV7MBY6_9PROT</name>
<sequence length="255" mass="28587">MSDALIGYTGFVGGNLDRQHAFAARYNSANISDIAGTEIDTLVFAGAQGKKWWANQNPDEDWRSIEKALAPLRQASVRRLILISTIDVLPPGPGHDETTDCSKPQHAYGRNRFRLEEELKAMIPDTTVVRLPGLFGEGLKKNVIYDLLTDNMLEKINPASSFQYYDLTRLWQDICTTLDAGIRLIHFFPEPLGTQAILDAFFPDKAVGSAPYPEAHYDYRTIHDGFFGGRDGYMLDTDEVLEDLSHFIETARAKT</sequence>
<evidence type="ECO:0000313" key="2">
    <source>
        <dbReference type="EMBL" id="MFC3302956.1"/>
    </source>
</evidence>
<gene>
    <name evidence="2" type="ORF">ACFONP_09455</name>
</gene>
<proteinExistence type="predicted"/>
<organism evidence="2 3">
    <name type="scientific">Parvularcula lutaonensis</name>
    <dbReference type="NCBI Taxonomy" id="491923"/>
    <lineage>
        <taxon>Bacteria</taxon>
        <taxon>Pseudomonadati</taxon>
        <taxon>Pseudomonadota</taxon>
        <taxon>Alphaproteobacteria</taxon>
        <taxon>Parvularculales</taxon>
        <taxon>Parvularculaceae</taxon>
        <taxon>Parvularcula</taxon>
    </lineage>
</organism>
<keyword evidence="3" id="KW-1185">Reference proteome</keyword>
<reference evidence="3" key="1">
    <citation type="journal article" date="2019" name="Int. J. Syst. Evol. Microbiol.">
        <title>The Global Catalogue of Microorganisms (GCM) 10K type strain sequencing project: providing services to taxonomists for standard genome sequencing and annotation.</title>
        <authorList>
            <consortium name="The Broad Institute Genomics Platform"/>
            <consortium name="The Broad Institute Genome Sequencing Center for Infectious Disease"/>
            <person name="Wu L."/>
            <person name="Ma J."/>
        </authorList>
    </citation>
    <scope>NUCLEOTIDE SEQUENCE [LARGE SCALE GENOMIC DNA]</scope>
    <source>
        <strain evidence="3">KCTC 22245</strain>
    </source>
</reference>
<evidence type="ECO:0000259" key="1">
    <source>
        <dbReference type="Pfam" id="PF01370"/>
    </source>
</evidence>
<dbReference type="SUPFAM" id="SSF51735">
    <property type="entry name" value="NAD(P)-binding Rossmann-fold domains"/>
    <property type="match status" value="1"/>
</dbReference>
<dbReference type="RefSeq" id="WP_189575045.1">
    <property type="nucleotide sequence ID" value="NZ_BMXU01000002.1"/>
</dbReference>
<comment type="caution">
    <text evidence="2">The sequence shown here is derived from an EMBL/GenBank/DDBJ whole genome shotgun (WGS) entry which is preliminary data.</text>
</comment>
<dbReference type="EMBL" id="JBHRVA010000003">
    <property type="protein sequence ID" value="MFC3302956.1"/>
    <property type="molecule type" value="Genomic_DNA"/>
</dbReference>
<evidence type="ECO:0000313" key="3">
    <source>
        <dbReference type="Proteomes" id="UP001595607"/>
    </source>
</evidence>
<dbReference type="Proteomes" id="UP001595607">
    <property type="component" value="Unassembled WGS sequence"/>
</dbReference>
<dbReference type="Gene3D" id="3.40.50.720">
    <property type="entry name" value="NAD(P)-binding Rossmann-like Domain"/>
    <property type="match status" value="1"/>
</dbReference>
<dbReference type="InterPro" id="IPR001509">
    <property type="entry name" value="Epimerase_deHydtase"/>
</dbReference>
<dbReference type="InterPro" id="IPR036291">
    <property type="entry name" value="NAD(P)-bd_dom_sf"/>
</dbReference>